<accession>A0A9D1AJY3</accession>
<dbReference type="GO" id="GO:0008878">
    <property type="term" value="F:glucose-1-phosphate adenylyltransferase activity"/>
    <property type="evidence" value="ECO:0007669"/>
    <property type="project" value="UniProtKB-EC"/>
</dbReference>
<dbReference type="CDD" id="cd04651">
    <property type="entry name" value="LbH_G1P_AT_C"/>
    <property type="match status" value="1"/>
</dbReference>
<comment type="similarity">
    <text evidence="1">Belongs to the bacterial/plant glucose-1-phosphate adenylyltransferase family.</text>
</comment>
<dbReference type="Gene3D" id="3.90.550.10">
    <property type="entry name" value="Spore Coat Polysaccharide Biosynthesis Protein SpsA, Chain A"/>
    <property type="match status" value="1"/>
</dbReference>
<dbReference type="PANTHER" id="PTHR43523:SF6">
    <property type="entry name" value="GLYCOGEN BIOSYNTHESIS PROTEIN GLGD"/>
    <property type="match status" value="1"/>
</dbReference>
<dbReference type="InterPro" id="IPR005835">
    <property type="entry name" value="NTP_transferase_dom"/>
</dbReference>
<dbReference type="EC" id="2.7.7.27" evidence="5"/>
<dbReference type="EMBL" id="DVGY01000135">
    <property type="protein sequence ID" value="HIR41374.1"/>
    <property type="molecule type" value="Genomic_DNA"/>
</dbReference>
<dbReference type="GO" id="GO:0005978">
    <property type="term" value="P:glycogen biosynthetic process"/>
    <property type="evidence" value="ECO:0007669"/>
    <property type="project" value="UniProtKB-KW"/>
</dbReference>
<reference evidence="5" key="1">
    <citation type="submission" date="2020-10" db="EMBL/GenBank/DDBJ databases">
        <authorList>
            <person name="Gilroy R."/>
        </authorList>
    </citation>
    <scope>NUCLEOTIDE SEQUENCE</scope>
    <source>
        <strain evidence="5">CHK184-25365</strain>
    </source>
</reference>
<evidence type="ECO:0000259" key="4">
    <source>
        <dbReference type="Pfam" id="PF24894"/>
    </source>
</evidence>
<keyword evidence="5" id="KW-0808">Transferase</keyword>
<reference evidence="5" key="2">
    <citation type="journal article" date="2021" name="PeerJ">
        <title>Extensive microbial diversity within the chicken gut microbiome revealed by metagenomics and culture.</title>
        <authorList>
            <person name="Gilroy R."/>
            <person name="Ravi A."/>
            <person name="Getino M."/>
            <person name="Pursley I."/>
            <person name="Horton D.L."/>
            <person name="Alikhan N.F."/>
            <person name="Baker D."/>
            <person name="Gharbi K."/>
            <person name="Hall N."/>
            <person name="Watson M."/>
            <person name="Adriaenssens E.M."/>
            <person name="Foster-Nyarko E."/>
            <person name="Jarju S."/>
            <person name="Secka A."/>
            <person name="Antonio M."/>
            <person name="Oren A."/>
            <person name="Chaudhuri R.R."/>
            <person name="La Ragione R."/>
            <person name="Hildebrand F."/>
            <person name="Pallen M.J."/>
        </authorList>
    </citation>
    <scope>NUCLEOTIDE SEQUENCE</scope>
    <source>
        <strain evidence="5">CHK184-25365</strain>
    </source>
</reference>
<comment type="caution">
    <text evidence="5">The sequence shown here is derived from an EMBL/GenBank/DDBJ whole genome shotgun (WGS) entry which is preliminary data.</text>
</comment>
<proteinExistence type="inferred from homology"/>
<dbReference type="InterPro" id="IPR011004">
    <property type="entry name" value="Trimer_LpxA-like_sf"/>
</dbReference>
<protein>
    <submittedName>
        <fullName evidence="5">Glucose-1-phosphate adenylyltransferase subunit GlgD</fullName>
        <ecNumber evidence="5">2.7.7.27</ecNumber>
    </submittedName>
</protein>
<dbReference type="InterPro" id="IPR029044">
    <property type="entry name" value="Nucleotide-diphossugar_trans"/>
</dbReference>
<dbReference type="Gene3D" id="2.160.10.10">
    <property type="entry name" value="Hexapeptide repeat proteins"/>
    <property type="match status" value="1"/>
</dbReference>
<evidence type="ECO:0000313" key="6">
    <source>
        <dbReference type="Proteomes" id="UP000886749"/>
    </source>
</evidence>
<evidence type="ECO:0000313" key="5">
    <source>
        <dbReference type="EMBL" id="HIR41374.1"/>
    </source>
</evidence>
<dbReference type="SUPFAM" id="SSF53448">
    <property type="entry name" value="Nucleotide-diphospho-sugar transferases"/>
    <property type="match status" value="1"/>
</dbReference>
<evidence type="ECO:0000256" key="2">
    <source>
        <dbReference type="ARBA" id="ARBA00023056"/>
    </source>
</evidence>
<dbReference type="NCBIfam" id="TIGR02092">
    <property type="entry name" value="glgD"/>
    <property type="match status" value="1"/>
</dbReference>
<feature type="domain" description="Glucose-1-phosphate adenylyltransferase/Bifunctional protein GlmU-like C-terminal hexapeptide" evidence="4">
    <location>
        <begin position="289"/>
        <end position="355"/>
    </location>
</feature>
<dbReference type="CDD" id="cd02508">
    <property type="entry name" value="ADP_Glucose_PP"/>
    <property type="match status" value="1"/>
</dbReference>
<dbReference type="InterPro" id="IPR011831">
    <property type="entry name" value="ADP-Glc_PPase"/>
</dbReference>
<dbReference type="InterPro" id="IPR011832">
    <property type="entry name" value="GlgDAde_trans"/>
</dbReference>
<evidence type="ECO:0000256" key="1">
    <source>
        <dbReference type="ARBA" id="ARBA00010443"/>
    </source>
</evidence>
<dbReference type="Pfam" id="PF24894">
    <property type="entry name" value="Hexapep_GlmU"/>
    <property type="match status" value="1"/>
</dbReference>
<dbReference type="SUPFAM" id="SSF51161">
    <property type="entry name" value="Trimeric LpxA-like enzymes"/>
    <property type="match status" value="1"/>
</dbReference>
<feature type="domain" description="Nucleotidyl transferase" evidence="3">
    <location>
        <begin position="18"/>
        <end position="227"/>
    </location>
</feature>
<organism evidence="5 6">
    <name type="scientific">Candidatus Egerieicola pullicola</name>
    <dbReference type="NCBI Taxonomy" id="2840775"/>
    <lineage>
        <taxon>Bacteria</taxon>
        <taxon>Bacillati</taxon>
        <taxon>Bacillota</taxon>
        <taxon>Clostridia</taxon>
        <taxon>Eubacteriales</taxon>
        <taxon>Oscillospiraceae</taxon>
        <taxon>Oscillospiraceae incertae sedis</taxon>
        <taxon>Candidatus Egerieicola</taxon>
    </lineage>
</organism>
<gene>
    <name evidence="5" type="primary">glgD</name>
    <name evidence="5" type="ORF">IAB36_06070</name>
</gene>
<dbReference type="AlphaFoldDB" id="A0A9D1AJY3"/>
<evidence type="ECO:0000259" key="3">
    <source>
        <dbReference type="Pfam" id="PF00483"/>
    </source>
</evidence>
<dbReference type="InterPro" id="IPR056818">
    <property type="entry name" value="GlmU/GlgC-like_hexapep"/>
</dbReference>
<dbReference type="Proteomes" id="UP000886749">
    <property type="component" value="Unassembled WGS sequence"/>
</dbReference>
<dbReference type="PANTHER" id="PTHR43523">
    <property type="entry name" value="GLUCOSE-1-PHOSPHATE ADENYLYLTRANSFERASE-RELATED"/>
    <property type="match status" value="1"/>
</dbReference>
<name>A0A9D1AJY3_9FIRM</name>
<sequence length="372" mass="41270">MNMIGLIFSNIHDAKMGELTKQRTLASVPFGGRYRLVDFVLSNMVNSEITTIGVITKQNYQSLMDHLGSCEEWDLNRKDGGLFILPPFGEGQTSVYRGKLEALYGAEKFLARAKGEYVLLSDCNVICNIDYRLALKSHIESGADVTVICNREDPAVDGESKDLVLQADDNGKVTEVLMHTGYTKDNLIGMGMYILKKDLLVERISKAAAQGLYDFERDFLQLEFNQGILSMNTYEHKYSVLRNVNVPTYFANNLKLMDDTVRQDIFAENSPIYTKVRDEAPTFYMEGCEVDNCLIADGCRIEGSLANTLLFRDVSVAKGAQIKNCIIMQGSDIGADCYLENAIIDKDVTITAGKTLVGAPNSPIIIQKGDTV</sequence>
<keyword evidence="2" id="KW-0320">Glycogen biosynthesis</keyword>
<dbReference type="Pfam" id="PF00483">
    <property type="entry name" value="NTP_transferase"/>
    <property type="match status" value="1"/>
</dbReference>
<keyword evidence="5" id="KW-0548">Nucleotidyltransferase</keyword>